<dbReference type="InterPro" id="IPR001242">
    <property type="entry name" value="Condensation_dom"/>
</dbReference>
<dbReference type="GO" id="GO:0043041">
    <property type="term" value="P:amino acid activation for nonribosomal peptide biosynthetic process"/>
    <property type="evidence" value="ECO:0007669"/>
    <property type="project" value="TreeGrafter"/>
</dbReference>
<keyword evidence="6" id="KW-1185">Reference proteome</keyword>
<dbReference type="PANTHER" id="PTHR45527:SF1">
    <property type="entry name" value="FATTY ACID SYNTHASE"/>
    <property type="match status" value="1"/>
</dbReference>
<keyword evidence="2" id="KW-0597">Phosphoprotein</keyword>
<dbReference type="SUPFAM" id="SSF52777">
    <property type="entry name" value="CoA-dependent acyltransferases"/>
    <property type="match status" value="2"/>
</dbReference>
<dbReference type="InterPro" id="IPR020845">
    <property type="entry name" value="AMP-binding_CS"/>
</dbReference>
<dbReference type="Gene3D" id="2.30.38.10">
    <property type="entry name" value="Luciferase, Domain 3"/>
    <property type="match status" value="1"/>
</dbReference>
<dbReference type="Gene3D" id="3.30.559.10">
    <property type="entry name" value="Chloramphenicol acetyltransferase-like domain"/>
    <property type="match status" value="1"/>
</dbReference>
<keyword evidence="1" id="KW-0596">Phosphopantetheine</keyword>
<organism evidence="5 6">
    <name type="scientific">Dokdonia pacifica</name>
    <dbReference type="NCBI Taxonomy" id="1627892"/>
    <lineage>
        <taxon>Bacteria</taxon>
        <taxon>Pseudomonadati</taxon>
        <taxon>Bacteroidota</taxon>
        <taxon>Flavobacteriia</taxon>
        <taxon>Flavobacteriales</taxon>
        <taxon>Flavobacteriaceae</taxon>
        <taxon>Dokdonia</taxon>
    </lineage>
</organism>
<dbReference type="GO" id="GO:0047527">
    <property type="term" value="F:2,3-dihydroxybenzoate-serine ligase activity"/>
    <property type="evidence" value="ECO:0007669"/>
    <property type="project" value="TreeGrafter"/>
</dbReference>
<dbReference type="Pfam" id="PF00668">
    <property type="entry name" value="Condensation"/>
    <property type="match status" value="1"/>
</dbReference>
<dbReference type="GO" id="GO:0009366">
    <property type="term" value="C:enterobactin synthetase complex"/>
    <property type="evidence" value="ECO:0007669"/>
    <property type="project" value="TreeGrafter"/>
</dbReference>
<evidence type="ECO:0000256" key="1">
    <source>
        <dbReference type="ARBA" id="ARBA00022450"/>
    </source>
</evidence>
<dbReference type="GO" id="GO:0005829">
    <property type="term" value="C:cytosol"/>
    <property type="evidence" value="ECO:0007669"/>
    <property type="project" value="TreeGrafter"/>
</dbReference>
<proteinExistence type="predicted"/>
<dbReference type="Gene3D" id="3.30.559.30">
    <property type="entry name" value="Nonribosomal peptide synthetase, condensation domain"/>
    <property type="match status" value="1"/>
</dbReference>
<evidence type="ECO:0000259" key="3">
    <source>
        <dbReference type="Pfam" id="PF00501"/>
    </source>
</evidence>
<dbReference type="CDD" id="cd19531">
    <property type="entry name" value="LCL_NRPS-like"/>
    <property type="match status" value="1"/>
</dbReference>
<dbReference type="GO" id="GO:0031177">
    <property type="term" value="F:phosphopantetheine binding"/>
    <property type="evidence" value="ECO:0007669"/>
    <property type="project" value="TreeGrafter"/>
</dbReference>
<dbReference type="Pfam" id="PF00501">
    <property type="entry name" value="AMP-binding"/>
    <property type="match status" value="1"/>
</dbReference>
<name>A0A238Z1K9_9FLAO</name>
<reference evidence="5 6" key="1">
    <citation type="submission" date="2017-06" db="EMBL/GenBank/DDBJ databases">
        <authorList>
            <person name="Kim H.J."/>
            <person name="Triplett B.A."/>
        </authorList>
    </citation>
    <scope>NUCLEOTIDE SEQUENCE [LARGE SCALE GENOMIC DNA]</scope>
    <source>
        <strain evidence="5 6">DSM 25597</strain>
    </source>
</reference>
<feature type="domain" description="AMP-dependent synthetase/ligase" evidence="3">
    <location>
        <begin position="507"/>
        <end position="851"/>
    </location>
</feature>
<dbReference type="SUPFAM" id="SSF56801">
    <property type="entry name" value="Acetyl-CoA synthetase-like"/>
    <property type="match status" value="1"/>
</dbReference>
<dbReference type="FunFam" id="2.30.38.10:FF:000001">
    <property type="entry name" value="Non-ribosomal peptide synthetase PvdI"/>
    <property type="match status" value="1"/>
</dbReference>
<gene>
    <name evidence="5" type="ORF">SAMN06265376_102535</name>
</gene>
<evidence type="ECO:0000259" key="4">
    <source>
        <dbReference type="Pfam" id="PF00668"/>
    </source>
</evidence>
<dbReference type="Proteomes" id="UP000198379">
    <property type="component" value="Unassembled WGS sequence"/>
</dbReference>
<evidence type="ECO:0000256" key="2">
    <source>
        <dbReference type="ARBA" id="ARBA00022553"/>
    </source>
</evidence>
<dbReference type="FunFam" id="3.40.50.980:FF:000001">
    <property type="entry name" value="Non-ribosomal peptide synthetase"/>
    <property type="match status" value="1"/>
</dbReference>
<dbReference type="GO" id="GO:0009239">
    <property type="term" value="P:enterobactin biosynthetic process"/>
    <property type="evidence" value="ECO:0007669"/>
    <property type="project" value="TreeGrafter"/>
</dbReference>
<dbReference type="Gene3D" id="3.30.300.30">
    <property type="match status" value="1"/>
</dbReference>
<evidence type="ECO:0000313" key="5">
    <source>
        <dbReference type="EMBL" id="SNR77220.1"/>
    </source>
</evidence>
<dbReference type="EMBL" id="FZNY01000002">
    <property type="protein sequence ID" value="SNR77220.1"/>
    <property type="molecule type" value="Genomic_DNA"/>
</dbReference>
<accession>A0A238Z1K9</accession>
<feature type="domain" description="Condensation" evidence="4">
    <location>
        <begin position="43"/>
        <end position="482"/>
    </location>
</feature>
<dbReference type="NCBIfam" id="TIGR01733">
    <property type="entry name" value="AA-adenyl-dom"/>
    <property type="match status" value="1"/>
</dbReference>
<sequence>MNTTIVKKESALSSKASLLSRWKNRDKKSTDTTEITKIPEAVTVPLSREQKRLWFLQQLFPDNPFYNYSELYKLQGDVQVALFEKSIRLIEDKHDILRSNFRVDEGIPTVHTAPTSNSVFSYYDFSNTAYEIASQKADALIRKNASHTFYLSDETLLQSTLIKVAENDFLFLIVMHHIITDKWSMKVFRKELASNYAKLVNGVTPQIEKPEIQYASYAHWQGNQEINNEHLDYWKQKLSGELSTLNLPTDYPKKAQPSYKGTFHKQVYSDQISKDFFDLCKKLEATPYVTMLSIYYVLLQKYAGQEDIIVGTPITKRDQTRLENLIGFFNDTLVLRTQVEKQASFSALVKEVKKTTLDAFSNKDISFDTLVNTLKPTRSLSVHPFFQVMFLYHKVPETPTLGDAIKITYEPYDAGVAKFDLTLYISEDEGSLMSLMEYATDLFDATTIERMHAHFEGILTKVIKNPDVILSDIELQTAQETQFYTALEAPVQEYQIAEQGIHELITAQALQHPEAIAITFKDKKITYKELNTRATRIAYQLLERGIQKNDIVGLCIDRSEDMIIGLLGILKAGAAYLPLDPEYPSERISYILNNAFAKAVITQKHIASSFENVPVQTLTIEAIFETDVAEVTLPQVSNSDLAYVIYTSGSTGKPKGVPITHKNIINSTLSRTDFYGYDPTSFLVMSSVSFDSSKTGIFWSLCTGGTLVISEKHLEQDIDRLVQTIEANKVTHTLMLPSLYTHLINYGDVKKLASLDTVIVAGEACTTQLAAQHFDTIPQVKLYNEYGPTESTVWCIAHQLQPSDSNASSIPIGSPIKNIQVYILNDDAKRVPYGTPGELYIGGLGLASGYLNDPEKTAQAFIQHPFDTDVTKRLYKTGDIAKYRADGTIEFLGRKDQQVKVRGYRIELDEIAQHIHSAPHVEQAVVMVQNETDTIDWENLAFLNATQLTNTLTKHISNKEVQQILTSIETLQEEAVEVVLDTLD</sequence>
<dbReference type="OrthoDB" id="9778690at2"/>
<dbReference type="Gene3D" id="3.40.50.980">
    <property type="match status" value="2"/>
</dbReference>
<dbReference type="FunFam" id="3.40.50.12780:FF:000012">
    <property type="entry name" value="Non-ribosomal peptide synthetase"/>
    <property type="match status" value="1"/>
</dbReference>
<evidence type="ECO:0000313" key="6">
    <source>
        <dbReference type="Proteomes" id="UP000198379"/>
    </source>
</evidence>
<dbReference type="InterPro" id="IPR023213">
    <property type="entry name" value="CAT-like_dom_sf"/>
</dbReference>
<dbReference type="PROSITE" id="PS00455">
    <property type="entry name" value="AMP_BINDING"/>
    <property type="match status" value="1"/>
</dbReference>
<dbReference type="CDD" id="cd05930">
    <property type="entry name" value="A_NRPS"/>
    <property type="match status" value="1"/>
</dbReference>
<protein>
    <submittedName>
        <fullName evidence="5">Amino acid adenylation domain-containing protein</fullName>
    </submittedName>
</protein>
<dbReference type="InterPro" id="IPR045851">
    <property type="entry name" value="AMP-bd_C_sf"/>
</dbReference>
<dbReference type="AlphaFoldDB" id="A0A238Z1K9"/>
<dbReference type="RefSeq" id="WP_089371272.1">
    <property type="nucleotide sequence ID" value="NZ_BMEP01000001.1"/>
</dbReference>
<dbReference type="InterPro" id="IPR010071">
    <property type="entry name" value="AA_adenyl_dom"/>
</dbReference>
<dbReference type="PANTHER" id="PTHR45527">
    <property type="entry name" value="NONRIBOSOMAL PEPTIDE SYNTHETASE"/>
    <property type="match status" value="1"/>
</dbReference>
<dbReference type="InterPro" id="IPR000873">
    <property type="entry name" value="AMP-dep_synth/lig_dom"/>
</dbReference>